<dbReference type="Proteomes" id="UP000216339">
    <property type="component" value="Unassembled WGS sequence"/>
</dbReference>
<dbReference type="OrthoDB" id="3078443at2"/>
<name>A0A271IWW6_9BACT</name>
<accession>A0A271IWW6</accession>
<comment type="caution">
    <text evidence="1">The sequence shown here is derived from an EMBL/GenBank/DDBJ whole genome shotgun (WGS) entry which is preliminary data.</text>
</comment>
<evidence type="ECO:0000313" key="2">
    <source>
        <dbReference type="Proteomes" id="UP000216339"/>
    </source>
</evidence>
<sequence length="150" mass="15812">MSIAFDTSTQEARVCDVDALRVSFDDGTELPCRLLQTSAGPPLALAVGDVVLVTCPPGAGVGYVLGRVEAAAPPDGEPASDVRITMPGKVDTVRINGKRVHIQADEEVVLECGDGRIRIDKRGKVTVLGRDVTSRARHSHKIKGSSVAIN</sequence>
<gene>
    <name evidence="1" type="ORF">BSZ37_04395</name>
</gene>
<dbReference type="RefSeq" id="WP_095509372.1">
    <property type="nucleotide sequence ID" value="NZ_MQWD01000001.1"/>
</dbReference>
<reference evidence="1 2" key="1">
    <citation type="submission" date="2016-11" db="EMBL/GenBank/DDBJ databases">
        <title>Study of marine rhodopsin-containing bacteria.</title>
        <authorList>
            <person name="Yoshizawa S."/>
            <person name="Kumagai Y."/>
            <person name="Kogure K."/>
        </authorList>
    </citation>
    <scope>NUCLEOTIDE SEQUENCE [LARGE SCALE GENOMIC DNA]</scope>
    <source>
        <strain evidence="1 2">SAORIC-28</strain>
    </source>
</reference>
<protein>
    <recommendedName>
        <fullName evidence="3">Gp5/Type VI secretion system Vgr protein OB-fold domain-containing protein</fullName>
    </recommendedName>
</protein>
<dbReference type="AlphaFoldDB" id="A0A271IWW6"/>
<organism evidence="1 2">
    <name type="scientific">Rubrivirga marina</name>
    <dbReference type="NCBI Taxonomy" id="1196024"/>
    <lineage>
        <taxon>Bacteria</taxon>
        <taxon>Pseudomonadati</taxon>
        <taxon>Rhodothermota</taxon>
        <taxon>Rhodothermia</taxon>
        <taxon>Rhodothermales</taxon>
        <taxon>Rubricoccaceae</taxon>
        <taxon>Rubrivirga</taxon>
    </lineage>
</organism>
<evidence type="ECO:0008006" key="3">
    <source>
        <dbReference type="Google" id="ProtNLM"/>
    </source>
</evidence>
<proteinExistence type="predicted"/>
<dbReference type="EMBL" id="MQWD01000001">
    <property type="protein sequence ID" value="PAP75731.1"/>
    <property type="molecule type" value="Genomic_DNA"/>
</dbReference>
<keyword evidence="2" id="KW-1185">Reference proteome</keyword>
<evidence type="ECO:0000313" key="1">
    <source>
        <dbReference type="EMBL" id="PAP75731.1"/>
    </source>
</evidence>